<feature type="domain" description="MOSC" evidence="1">
    <location>
        <begin position="19"/>
        <end position="144"/>
    </location>
</feature>
<dbReference type="SUPFAM" id="SSF50800">
    <property type="entry name" value="PK beta-barrel domain-like"/>
    <property type="match status" value="1"/>
</dbReference>
<dbReference type="GO" id="GO:0030170">
    <property type="term" value="F:pyridoxal phosphate binding"/>
    <property type="evidence" value="ECO:0007669"/>
    <property type="project" value="InterPro"/>
</dbReference>
<evidence type="ECO:0000313" key="2">
    <source>
        <dbReference type="EMBL" id="CAA9396010.1"/>
    </source>
</evidence>
<dbReference type="EMBL" id="CADCUM010000103">
    <property type="protein sequence ID" value="CAA9396010.1"/>
    <property type="molecule type" value="Genomic_DNA"/>
</dbReference>
<dbReference type="PANTHER" id="PTHR36930">
    <property type="entry name" value="METAL-SULFUR CLUSTER BIOSYNTHESIS PROTEINS YUAD-RELATED"/>
    <property type="match status" value="1"/>
</dbReference>
<dbReference type="Pfam" id="PF03473">
    <property type="entry name" value="MOSC"/>
    <property type="match status" value="1"/>
</dbReference>
<dbReference type="GO" id="GO:0003824">
    <property type="term" value="F:catalytic activity"/>
    <property type="evidence" value="ECO:0007669"/>
    <property type="project" value="InterPro"/>
</dbReference>
<sequence>MSPRVHAIHVAPGRKVPTRSVAEVVAEAGVGLVGDRYHGARHRHVTVQALDDLEAAAAELGRPVDPALTRRNVTIDVGPVPTRPGDRLRLGDVELEVVRIAAPCRLLDDWLGPGAMRAMHGRGGTVCRLLGSGTIRVGDPVHLDPAHLDPAVGERAAVAAVRNPRRVLP</sequence>
<protein>
    <submittedName>
        <fullName evidence="2">MOSC domain-containing protein</fullName>
    </submittedName>
</protein>
<proteinExistence type="predicted"/>
<dbReference type="PANTHER" id="PTHR36930:SF1">
    <property type="entry name" value="MOSC DOMAIN-CONTAINING PROTEIN"/>
    <property type="match status" value="1"/>
</dbReference>
<dbReference type="InterPro" id="IPR011037">
    <property type="entry name" value="Pyrv_Knase-like_insert_dom_sf"/>
</dbReference>
<accession>A0A6J4NYJ3</accession>
<dbReference type="Gene3D" id="2.40.33.20">
    <property type="entry name" value="PK beta-barrel domain-like"/>
    <property type="match status" value="1"/>
</dbReference>
<dbReference type="InterPro" id="IPR052716">
    <property type="entry name" value="MOSC_domain"/>
</dbReference>
<evidence type="ECO:0000259" key="1">
    <source>
        <dbReference type="PROSITE" id="PS51340"/>
    </source>
</evidence>
<dbReference type="GO" id="GO:0030151">
    <property type="term" value="F:molybdenum ion binding"/>
    <property type="evidence" value="ECO:0007669"/>
    <property type="project" value="InterPro"/>
</dbReference>
<name>A0A6J4NYJ3_9ACTN</name>
<dbReference type="PROSITE" id="PS51340">
    <property type="entry name" value="MOSC"/>
    <property type="match status" value="1"/>
</dbReference>
<dbReference type="InterPro" id="IPR005302">
    <property type="entry name" value="MoCF_Sase_C"/>
</dbReference>
<dbReference type="AlphaFoldDB" id="A0A6J4NYJ3"/>
<reference evidence="2" key="1">
    <citation type="submission" date="2020-02" db="EMBL/GenBank/DDBJ databases">
        <authorList>
            <person name="Meier V. D."/>
        </authorList>
    </citation>
    <scope>NUCLEOTIDE SEQUENCE</scope>
    <source>
        <strain evidence="2">AVDCRST_MAG32</strain>
    </source>
</reference>
<gene>
    <name evidence="2" type="ORF">AVDCRST_MAG32-2636</name>
</gene>
<organism evidence="2">
    <name type="scientific">uncultured Nocardioides sp</name>
    <dbReference type="NCBI Taxonomy" id="198441"/>
    <lineage>
        <taxon>Bacteria</taxon>
        <taxon>Bacillati</taxon>
        <taxon>Actinomycetota</taxon>
        <taxon>Actinomycetes</taxon>
        <taxon>Propionibacteriales</taxon>
        <taxon>Nocardioidaceae</taxon>
        <taxon>Nocardioides</taxon>
        <taxon>environmental samples</taxon>
    </lineage>
</organism>